<evidence type="ECO:0000256" key="1">
    <source>
        <dbReference type="ARBA" id="ARBA00004651"/>
    </source>
</evidence>
<keyword evidence="2" id="KW-1003">Cell membrane</keyword>
<keyword evidence="8 9" id="KW-0807">Transducer</keyword>
<dbReference type="Pfam" id="PF00001">
    <property type="entry name" value="7tm_1"/>
    <property type="match status" value="1"/>
</dbReference>
<dbReference type="SUPFAM" id="SSF81321">
    <property type="entry name" value="Family A G protein-coupled receptor-like"/>
    <property type="match status" value="1"/>
</dbReference>
<feature type="region of interest" description="Disordered" evidence="10">
    <location>
        <begin position="166"/>
        <end position="185"/>
    </location>
</feature>
<evidence type="ECO:0000256" key="6">
    <source>
        <dbReference type="ARBA" id="ARBA00023136"/>
    </source>
</evidence>
<evidence type="ECO:0000256" key="4">
    <source>
        <dbReference type="ARBA" id="ARBA00022989"/>
    </source>
</evidence>
<protein>
    <submittedName>
        <fullName evidence="13">Trace amine-associated receptor 13c-like</fullName>
    </submittedName>
</protein>
<comment type="similarity">
    <text evidence="9">Belongs to the G-protein coupled receptor 1 family.</text>
</comment>
<dbReference type="AlphaFoldDB" id="A0A3B3SI39"/>
<name>A0A3B3SI39_9TELE</name>
<organism evidence="13 14">
    <name type="scientific">Paramormyrops kingsleyae</name>
    <dbReference type="NCBI Taxonomy" id="1676925"/>
    <lineage>
        <taxon>Eukaryota</taxon>
        <taxon>Metazoa</taxon>
        <taxon>Chordata</taxon>
        <taxon>Craniata</taxon>
        <taxon>Vertebrata</taxon>
        <taxon>Euteleostomi</taxon>
        <taxon>Actinopterygii</taxon>
        <taxon>Neopterygii</taxon>
        <taxon>Teleostei</taxon>
        <taxon>Osteoglossocephala</taxon>
        <taxon>Osteoglossomorpha</taxon>
        <taxon>Osteoglossiformes</taxon>
        <taxon>Mormyridae</taxon>
        <taxon>Paramormyrops</taxon>
    </lineage>
</organism>
<dbReference type="GO" id="GO:0001594">
    <property type="term" value="F:trace-amine receptor activity"/>
    <property type="evidence" value="ECO:0007669"/>
    <property type="project" value="TreeGrafter"/>
</dbReference>
<accession>A0A3B3SI39</accession>
<keyword evidence="6 11" id="KW-0472">Membrane</keyword>
<evidence type="ECO:0000313" key="13">
    <source>
        <dbReference type="Ensembl" id="ENSPKIP00000030434.1"/>
    </source>
</evidence>
<sequence length="276" mass="30983">TSSLLFISSQAFLKSLSPSDVDILMEGCWYFGDSFCSLHSTFDIFLSNVSIFHLISIAVDRYQAVCNPLRYHDTVTIAVAWLMVALSWAAAASYSCGLLYSKGSVTSLDGYITSINCLGSCIHLFNVLWSTLNTLIVFFLPCSIIVGLYAKIFLVARQHIRQLGGTSQQPRFKQRNGKRKTHSSERKAAKTLGIVVGAFILCWMPFFVTSIIDPYIDFVTPPVLYEVFFWLGYFNSTLNPIIYGLFYPWFQSSLKLIISLKIFAAHSSNTKVFSES</sequence>
<proteinExistence type="inferred from homology"/>
<dbReference type="InterPro" id="IPR017452">
    <property type="entry name" value="GPCR_Rhodpsn_7TM"/>
</dbReference>
<dbReference type="PRINTS" id="PR00237">
    <property type="entry name" value="GPCRRHODOPSN"/>
</dbReference>
<evidence type="ECO:0000256" key="9">
    <source>
        <dbReference type="RuleBase" id="RU000688"/>
    </source>
</evidence>
<evidence type="ECO:0000256" key="5">
    <source>
        <dbReference type="ARBA" id="ARBA00023040"/>
    </source>
</evidence>
<reference evidence="13" key="2">
    <citation type="submission" date="2025-09" db="UniProtKB">
        <authorList>
            <consortium name="Ensembl"/>
        </authorList>
    </citation>
    <scope>IDENTIFICATION</scope>
</reference>
<keyword evidence="3 9" id="KW-0812">Transmembrane</keyword>
<keyword evidence="5 9" id="KW-0297">G-protein coupled receptor</keyword>
<evidence type="ECO:0000256" key="3">
    <source>
        <dbReference type="ARBA" id="ARBA00022692"/>
    </source>
</evidence>
<dbReference type="PROSITE" id="PS50262">
    <property type="entry name" value="G_PROTEIN_RECEP_F1_2"/>
    <property type="match status" value="1"/>
</dbReference>
<dbReference type="PANTHER" id="PTHR24249">
    <property type="entry name" value="HISTAMINE RECEPTOR-RELATED G-PROTEIN COUPLED RECEPTOR"/>
    <property type="match status" value="1"/>
</dbReference>
<keyword evidence="7 9" id="KW-0675">Receptor</keyword>
<evidence type="ECO:0000256" key="7">
    <source>
        <dbReference type="ARBA" id="ARBA00023170"/>
    </source>
</evidence>
<keyword evidence="14" id="KW-1185">Reference proteome</keyword>
<dbReference type="PANTHER" id="PTHR24249:SF307">
    <property type="entry name" value="TRACE AMINE-ASSOCIATED RECEPTOR 5"/>
    <property type="match status" value="1"/>
</dbReference>
<dbReference type="Gene3D" id="1.20.1070.10">
    <property type="entry name" value="Rhodopsin 7-helix transmembrane proteins"/>
    <property type="match status" value="1"/>
</dbReference>
<reference evidence="13" key="1">
    <citation type="submission" date="2025-08" db="UniProtKB">
        <authorList>
            <consortium name="Ensembl"/>
        </authorList>
    </citation>
    <scope>IDENTIFICATION</scope>
</reference>
<dbReference type="GO" id="GO:0005886">
    <property type="term" value="C:plasma membrane"/>
    <property type="evidence" value="ECO:0007669"/>
    <property type="project" value="UniProtKB-SubCell"/>
</dbReference>
<feature type="transmembrane region" description="Helical" evidence="11">
    <location>
        <begin position="78"/>
        <end position="99"/>
    </location>
</feature>
<keyword evidence="4 11" id="KW-1133">Transmembrane helix</keyword>
<feature type="domain" description="G-protein coupled receptors family 1 profile" evidence="12">
    <location>
        <begin position="1"/>
        <end position="243"/>
    </location>
</feature>
<dbReference type="PROSITE" id="PS00237">
    <property type="entry name" value="G_PROTEIN_RECEP_F1_1"/>
    <property type="match status" value="1"/>
</dbReference>
<dbReference type="InterPro" id="IPR050569">
    <property type="entry name" value="TAAR"/>
</dbReference>
<dbReference type="STRING" id="1676925.ENSPKIP00000030434"/>
<dbReference type="Ensembl" id="ENSPKIT00000011252.1">
    <property type="protein sequence ID" value="ENSPKIP00000030434.1"/>
    <property type="gene ID" value="ENSPKIG00000011286.1"/>
</dbReference>
<evidence type="ECO:0000256" key="10">
    <source>
        <dbReference type="SAM" id="MobiDB-lite"/>
    </source>
</evidence>
<evidence type="ECO:0000256" key="8">
    <source>
        <dbReference type="ARBA" id="ARBA00023224"/>
    </source>
</evidence>
<feature type="transmembrane region" description="Helical" evidence="11">
    <location>
        <begin position="188"/>
        <end position="208"/>
    </location>
</feature>
<dbReference type="InterPro" id="IPR000276">
    <property type="entry name" value="GPCR_Rhodpsn"/>
</dbReference>
<feature type="transmembrane region" description="Helical" evidence="11">
    <location>
        <begin position="228"/>
        <end position="250"/>
    </location>
</feature>
<feature type="transmembrane region" description="Helical" evidence="11">
    <location>
        <begin position="135"/>
        <end position="154"/>
    </location>
</feature>
<evidence type="ECO:0000259" key="12">
    <source>
        <dbReference type="PROSITE" id="PS50262"/>
    </source>
</evidence>
<dbReference type="GeneTree" id="ENSGT00950000182934"/>
<evidence type="ECO:0000256" key="2">
    <source>
        <dbReference type="ARBA" id="ARBA00022475"/>
    </source>
</evidence>
<evidence type="ECO:0000256" key="11">
    <source>
        <dbReference type="SAM" id="Phobius"/>
    </source>
</evidence>
<comment type="subcellular location">
    <subcellularLocation>
        <location evidence="1">Cell membrane</location>
        <topology evidence="1">Multi-pass membrane protein</topology>
    </subcellularLocation>
</comment>
<evidence type="ECO:0000313" key="14">
    <source>
        <dbReference type="Proteomes" id="UP000261540"/>
    </source>
</evidence>
<feature type="compositionally biased region" description="Basic residues" evidence="10">
    <location>
        <begin position="172"/>
        <end position="181"/>
    </location>
</feature>
<dbReference type="Proteomes" id="UP000261540">
    <property type="component" value="Unplaced"/>
</dbReference>